<feature type="domain" description="DUF547" evidence="3">
    <location>
        <begin position="408"/>
        <end position="450"/>
    </location>
</feature>
<evidence type="ECO:0008006" key="7">
    <source>
        <dbReference type="Google" id="ProtNLM"/>
    </source>
</evidence>
<dbReference type="PANTHER" id="PTHR46248">
    <property type="entry name" value="EXPRESSED PROTEIN"/>
    <property type="match status" value="1"/>
</dbReference>
<dbReference type="Proteomes" id="UP000290289">
    <property type="component" value="Chromosome 15"/>
</dbReference>
<feature type="region of interest" description="Disordered" evidence="2">
    <location>
        <begin position="283"/>
        <end position="304"/>
    </location>
</feature>
<protein>
    <recommendedName>
        <fullName evidence="7">Ternary complex factor MIP1 leucine-zipper domain-containing protein</fullName>
    </recommendedName>
</protein>
<comment type="caution">
    <text evidence="5">The sequence shown here is derived from an EMBL/GenBank/DDBJ whole genome shotgun (WGS) entry which is preliminary data.</text>
</comment>
<organism evidence="5 6">
    <name type="scientific">Malus domestica</name>
    <name type="common">Apple</name>
    <name type="synonym">Pyrus malus</name>
    <dbReference type="NCBI Taxonomy" id="3750"/>
    <lineage>
        <taxon>Eukaryota</taxon>
        <taxon>Viridiplantae</taxon>
        <taxon>Streptophyta</taxon>
        <taxon>Embryophyta</taxon>
        <taxon>Tracheophyta</taxon>
        <taxon>Spermatophyta</taxon>
        <taxon>Magnoliopsida</taxon>
        <taxon>eudicotyledons</taxon>
        <taxon>Gunneridae</taxon>
        <taxon>Pentapetalae</taxon>
        <taxon>rosids</taxon>
        <taxon>fabids</taxon>
        <taxon>Rosales</taxon>
        <taxon>Rosaceae</taxon>
        <taxon>Amygdaloideae</taxon>
        <taxon>Maleae</taxon>
        <taxon>Malus</taxon>
    </lineage>
</organism>
<dbReference type="EMBL" id="RDQH01000341">
    <property type="protein sequence ID" value="RXH75306.1"/>
    <property type="molecule type" value="Genomic_DNA"/>
</dbReference>
<sequence length="589" mass="66718">MNNRVRINFQTMKAAAAINHDINKKMDSQKSRAMGTERTAINRRKSNRERKMALQQDVDKLKKKLRHEENVHRALERAFTRPLGALPRLPPYLPPHTLELLAEVAVLEEEVVRLEEQVVNFRQGLYQQAVYLSSNRSVETLNDSIEQTPVRVSKHHRSKSMSHNEFMSAASASRIPPSLARCTSSRRMISTDHIVSDRIGNCSSRQVNGKQTPRKPNSITPIAEDGRGKENRLCSNAVKDKQSPDKKTAKIVTLVKKTPTKHESVAKCSDVLKLELECRLVDQERAHESSSSSSDDRVPDADITPNKVSEDIVKCLSSIFVRMSSLKDKGEEVQSSRSTLSAHAANGEMGFQDPYGICLEFRNIDVGPYKHLHSIDIGSVDINRTTSALILMHRLKFLLGKLATVNLEGLNHQQKLAFWINTYNSCMMKAFLEHGIPETPEMVVGLMQKTCPKAAKNDEMKARSVFGLEWSEPLVTFALSCGSWSSPTVRVYSAAHVEEELEAAKREYIQAAVGISKINKLIIPKLLDWYLLDFAKDLESLVDWVCMQLPNELRNEVVQCLERRGREEPFSQMVQIMPYNFSFRLLLQR</sequence>
<feature type="compositionally biased region" description="Basic and acidic residues" evidence="2">
    <location>
        <begin position="283"/>
        <end position="300"/>
    </location>
</feature>
<keyword evidence="1" id="KW-0175">Coiled coil</keyword>
<feature type="coiled-coil region" evidence="1">
    <location>
        <begin position="44"/>
        <end position="124"/>
    </location>
</feature>
<evidence type="ECO:0000256" key="1">
    <source>
        <dbReference type="SAM" id="Coils"/>
    </source>
</evidence>
<evidence type="ECO:0000313" key="6">
    <source>
        <dbReference type="Proteomes" id="UP000290289"/>
    </source>
</evidence>
<proteinExistence type="predicted"/>
<feature type="region of interest" description="Disordered" evidence="2">
    <location>
        <begin position="203"/>
        <end position="230"/>
    </location>
</feature>
<dbReference type="AlphaFoldDB" id="A0A498HV28"/>
<feature type="domain" description="DUF547" evidence="3">
    <location>
        <begin position="453"/>
        <end position="509"/>
    </location>
</feature>
<dbReference type="Pfam" id="PF04784">
    <property type="entry name" value="DUF547"/>
    <property type="match status" value="2"/>
</dbReference>
<accession>A0A498HV28</accession>
<name>A0A498HV28_MALDO</name>
<evidence type="ECO:0000313" key="5">
    <source>
        <dbReference type="EMBL" id="RXH75306.1"/>
    </source>
</evidence>
<evidence type="ECO:0000259" key="4">
    <source>
        <dbReference type="Pfam" id="PF14389"/>
    </source>
</evidence>
<gene>
    <name evidence="5" type="ORF">DVH24_030027</name>
</gene>
<feature type="compositionally biased region" description="Polar residues" evidence="2">
    <location>
        <begin position="203"/>
        <end position="220"/>
    </location>
</feature>
<evidence type="ECO:0000256" key="2">
    <source>
        <dbReference type="SAM" id="MobiDB-lite"/>
    </source>
</evidence>
<keyword evidence="6" id="KW-1185">Reference proteome</keyword>
<dbReference type="InterPro" id="IPR025757">
    <property type="entry name" value="MIP1_Leuzipper"/>
</dbReference>
<dbReference type="InterPro" id="IPR006869">
    <property type="entry name" value="DUF547"/>
</dbReference>
<dbReference type="STRING" id="3750.A0A498HV28"/>
<evidence type="ECO:0000259" key="3">
    <source>
        <dbReference type="Pfam" id="PF04784"/>
    </source>
</evidence>
<feature type="domain" description="Ternary complex factor MIP1 leucine-zipper" evidence="4">
    <location>
        <begin position="47"/>
        <end position="128"/>
    </location>
</feature>
<reference evidence="5 6" key="1">
    <citation type="submission" date="2018-10" db="EMBL/GenBank/DDBJ databases">
        <title>A high-quality apple genome assembly.</title>
        <authorList>
            <person name="Hu J."/>
        </authorList>
    </citation>
    <scope>NUCLEOTIDE SEQUENCE [LARGE SCALE GENOMIC DNA]</scope>
    <source>
        <strain evidence="6">cv. HFTH1</strain>
        <tissue evidence="5">Young leaf</tissue>
    </source>
</reference>
<dbReference type="Pfam" id="PF14389">
    <property type="entry name" value="Lzipper-MIP1"/>
    <property type="match status" value="1"/>
</dbReference>
<dbReference type="PANTHER" id="PTHR46248:SF12">
    <property type="entry name" value="TERNARY COMPLEX FACTOR MIP1 LEUCINE-ZIPPER PROTEIN"/>
    <property type="match status" value="1"/>
</dbReference>